<dbReference type="Pfam" id="PF01467">
    <property type="entry name" value="CTP_transf_like"/>
    <property type="match status" value="1"/>
</dbReference>
<keyword evidence="4 10" id="KW-0808">Transferase</keyword>
<dbReference type="PANTHER" id="PTHR39321:SF3">
    <property type="entry name" value="PHOSPHOPANTETHEINE ADENYLYLTRANSFERASE"/>
    <property type="match status" value="1"/>
</dbReference>
<comment type="catalytic activity">
    <reaction evidence="9 10">
        <text>nicotinate beta-D-ribonucleotide + ATP + H(+) = deamido-NAD(+) + diphosphate</text>
        <dbReference type="Rhea" id="RHEA:22860"/>
        <dbReference type="ChEBI" id="CHEBI:15378"/>
        <dbReference type="ChEBI" id="CHEBI:30616"/>
        <dbReference type="ChEBI" id="CHEBI:33019"/>
        <dbReference type="ChEBI" id="CHEBI:57502"/>
        <dbReference type="ChEBI" id="CHEBI:58437"/>
        <dbReference type="EC" id="2.7.7.18"/>
    </reaction>
</comment>
<comment type="similarity">
    <text evidence="10">Belongs to the NadD family.</text>
</comment>
<evidence type="ECO:0000313" key="13">
    <source>
        <dbReference type="Proteomes" id="UP000199158"/>
    </source>
</evidence>
<dbReference type="NCBIfam" id="TIGR00125">
    <property type="entry name" value="cyt_tran_rel"/>
    <property type="match status" value="1"/>
</dbReference>
<dbReference type="InterPro" id="IPR004821">
    <property type="entry name" value="Cyt_trans-like"/>
</dbReference>
<proteinExistence type="inferred from homology"/>
<dbReference type="NCBIfam" id="TIGR00482">
    <property type="entry name" value="nicotinate (nicotinamide) nucleotide adenylyltransferase"/>
    <property type="match status" value="1"/>
</dbReference>
<dbReference type="UniPathway" id="UPA00253">
    <property type="reaction ID" value="UER00332"/>
</dbReference>
<comment type="function">
    <text evidence="1 10">Catalyzes the reversible adenylation of nicotinate mononucleotide (NaMN) to nicotinic acid adenine dinucleotide (NaAD).</text>
</comment>
<dbReference type="STRING" id="474960.SAMN05216180_0824"/>
<keyword evidence="3 10" id="KW-0662">Pyridine nucleotide biosynthesis</keyword>
<evidence type="ECO:0000256" key="10">
    <source>
        <dbReference type="HAMAP-Rule" id="MF_00244"/>
    </source>
</evidence>
<reference evidence="12 13" key="1">
    <citation type="submission" date="2016-10" db="EMBL/GenBank/DDBJ databases">
        <authorList>
            <person name="de Groot N.N."/>
        </authorList>
    </citation>
    <scope>NUCLEOTIDE SEQUENCE [LARGE SCALE GENOMIC DNA]</scope>
    <source>
        <strain evidence="12 13">CGMCC 1.5070</strain>
    </source>
</reference>
<evidence type="ECO:0000256" key="5">
    <source>
        <dbReference type="ARBA" id="ARBA00022695"/>
    </source>
</evidence>
<evidence type="ECO:0000256" key="8">
    <source>
        <dbReference type="ARBA" id="ARBA00023027"/>
    </source>
</evidence>
<evidence type="ECO:0000256" key="7">
    <source>
        <dbReference type="ARBA" id="ARBA00022840"/>
    </source>
</evidence>
<dbReference type="InterPro" id="IPR014729">
    <property type="entry name" value="Rossmann-like_a/b/a_fold"/>
</dbReference>
<dbReference type="SUPFAM" id="SSF52374">
    <property type="entry name" value="Nucleotidylyl transferase"/>
    <property type="match status" value="1"/>
</dbReference>
<accession>A0A1H7ZQH7</accession>
<dbReference type="Gene3D" id="3.40.50.620">
    <property type="entry name" value="HUPs"/>
    <property type="match status" value="1"/>
</dbReference>
<keyword evidence="7 10" id="KW-0067">ATP-binding</keyword>
<evidence type="ECO:0000256" key="6">
    <source>
        <dbReference type="ARBA" id="ARBA00022741"/>
    </source>
</evidence>
<gene>
    <name evidence="10" type="primary">nadD</name>
    <name evidence="12" type="ORF">SAMN05216180_0824</name>
</gene>
<dbReference type="NCBIfam" id="NF000840">
    <property type="entry name" value="PRK00071.1-3"/>
    <property type="match status" value="1"/>
</dbReference>
<keyword evidence="6 10" id="KW-0547">Nucleotide-binding</keyword>
<dbReference type="EMBL" id="FOCG01000001">
    <property type="protein sequence ID" value="SEM60665.1"/>
    <property type="molecule type" value="Genomic_DNA"/>
</dbReference>
<evidence type="ECO:0000256" key="1">
    <source>
        <dbReference type="ARBA" id="ARBA00002324"/>
    </source>
</evidence>
<evidence type="ECO:0000256" key="3">
    <source>
        <dbReference type="ARBA" id="ARBA00022642"/>
    </source>
</evidence>
<keyword evidence="13" id="KW-1185">Reference proteome</keyword>
<comment type="pathway">
    <text evidence="2 10">Cofactor biosynthesis; NAD(+) biosynthesis; deamido-NAD(+) from nicotinate D-ribonucleotide: step 1/1.</text>
</comment>
<dbReference type="CDD" id="cd02165">
    <property type="entry name" value="NMNAT"/>
    <property type="match status" value="1"/>
</dbReference>
<feature type="domain" description="Cytidyltransferase-like" evidence="11">
    <location>
        <begin position="6"/>
        <end position="173"/>
    </location>
</feature>
<dbReference type="InterPro" id="IPR005248">
    <property type="entry name" value="NadD/NMNAT"/>
</dbReference>
<organism evidence="12 13">
    <name type="scientific">Hydrogenoanaerobacterium saccharovorans</name>
    <dbReference type="NCBI Taxonomy" id="474960"/>
    <lineage>
        <taxon>Bacteria</taxon>
        <taxon>Bacillati</taxon>
        <taxon>Bacillota</taxon>
        <taxon>Clostridia</taxon>
        <taxon>Eubacteriales</taxon>
        <taxon>Oscillospiraceae</taxon>
        <taxon>Hydrogenoanaerobacterium</taxon>
    </lineage>
</organism>
<evidence type="ECO:0000256" key="9">
    <source>
        <dbReference type="ARBA" id="ARBA00048721"/>
    </source>
</evidence>
<protein>
    <recommendedName>
        <fullName evidence="10">Probable nicotinate-nucleotide adenylyltransferase</fullName>
        <ecNumber evidence="10">2.7.7.18</ecNumber>
    </recommendedName>
    <alternativeName>
        <fullName evidence="10">Deamido-NAD(+) diphosphorylase</fullName>
    </alternativeName>
    <alternativeName>
        <fullName evidence="10">Deamido-NAD(+) pyrophosphorylase</fullName>
    </alternativeName>
    <alternativeName>
        <fullName evidence="10">Nicotinate mononucleotide adenylyltransferase</fullName>
        <shortName evidence="10">NaMN adenylyltransferase</shortName>
    </alternativeName>
</protein>
<dbReference type="Proteomes" id="UP000199158">
    <property type="component" value="Unassembled WGS sequence"/>
</dbReference>
<dbReference type="RefSeq" id="WP_162840791.1">
    <property type="nucleotide sequence ID" value="NZ_FOCG01000001.1"/>
</dbReference>
<dbReference type="AlphaFoldDB" id="A0A1H7ZQH7"/>
<evidence type="ECO:0000259" key="11">
    <source>
        <dbReference type="Pfam" id="PF01467"/>
    </source>
</evidence>
<dbReference type="GO" id="GO:0005524">
    <property type="term" value="F:ATP binding"/>
    <property type="evidence" value="ECO:0007669"/>
    <property type="project" value="UniProtKB-KW"/>
</dbReference>
<evidence type="ECO:0000256" key="4">
    <source>
        <dbReference type="ARBA" id="ARBA00022679"/>
    </source>
</evidence>
<dbReference type="GO" id="GO:0004515">
    <property type="term" value="F:nicotinate-nucleotide adenylyltransferase activity"/>
    <property type="evidence" value="ECO:0007669"/>
    <property type="project" value="UniProtKB-UniRule"/>
</dbReference>
<dbReference type="PANTHER" id="PTHR39321">
    <property type="entry name" value="NICOTINATE-NUCLEOTIDE ADENYLYLTRANSFERASE-RELATED"/>
    <property type="match status" value="1"/>
</dbReference>
<dbReference type="EC" id="2.7.7.18" evidence="10"/>
<keyword evidence="5 10" id="KW-0548">Nucleotidyltransferase</keyword>
<keyword evidence="8 10" id="KW-0520">NAD</keyword>
<dbReference type="HAMAP" id="MF_00244">
    <property type="entry name" value="NaMN_adenylyltr"/>
    <property type="match status" value="1"/>
</dbReference>
<dbReference type="GO" id="GO:0009435">
    <property type="term" value="P:NAD+ biosynthetic process"/>
    <property type="evidence" value="ECO:0007669"/>
    <property type="project" value="UniProtKB-UniRule"/>
</dbReference>
<evidence type="ECO:0000313" key="12">
    <source>
        <dbReference type="EMBL" id="SEM60665.1"/>
    </source>
</evidence>
<evidence type="ECO:0000256" key="2">
    <source>
        <dbReference type="ARBA" id="ARBA00005019"/>
    </source>
</evidence>
<name>A0A1H7ZQH7_9FIRM</name>
<sequence>MQKILVFGGTFNPIHLGHIHLYRHFADKLQVDKVLIVPAKIPPHKQPRELASGKHRIAMCKLAVEDDPRVVISDIELCRNAISFTVDTLVQIKNCFKNAQLYFVVGSDMFFTLDLWREPQKIMELATICALARKQNEYDALLQKQRQLQSKYNGSFIIDNADVLDISSTQLRRMMKEKKNLSFYLPAAVIQYIKTNGLYETDEI</sequence>